<evidence type="ECO:0000313" key="2">
    <source>
        <dbReference type="EMBL" id="QAX95561.1"/>
    </source>
</evidence>
<evidence type="ECO:0000313" key="3">
    <source>
        <dbReference type="Proteomes" id="UP000290045"/>
    </source>
</evidence>
<proteinExistence type="predicted"/>
<protein>
    <submittedName>
        <fullName evidence="2">Minor tail protein</fullName>
    </submittedName>
</protein>
<dbReference type="Proteomes" id="UP000290045">
    <property type="component" value="Segment"/>
</dbReference>
<dbReference type="KEGG" id="vg:60325087"/>
<dbReference type="InterPro" id="IPR029432">
    <property type="entry name" value="Gp28/Gp37-like_dom"/>
</dbReference>
<name>A0A411B5F0_9CAUD</name>
<dbReference type="Pfam" id="PF14594">
    <property type="entry name" value="Sipho_Gp37"/>
    <property type="match status" value="1"/>
</dbReference>
<dbReference type="EMBL" id="MK460246">
    <property type="protein sequence ID" value="QAX95561.1"/>
    <property type="molecule type" value="Genomic_DNA"/>
</dbReference>
<reference evidence="2 3" key="1">
    <citation type="submission" date="2019-01" db="EMBL/GenBank/DDBJ databases">
        <authorList>
            <person name="Neitz A."/>
            <person name="Villela V."/>
            <person name="Anton S."/>
            <person name="Buhyoff S."/>
            <person name="Consani M."/>
            <person name="Davis D."/>
            <person name="Haas R."/>
            <person name="Heid C."/>
            <person name="Roop S."/>
            <person name="Braley A.B."/>
            <person name="Ettinger A.-S.H."/>
            <person name="Anders K.R."/>
            <person name="Garlena R.A."/>
            <person name="Russell D.A."/>
            <person name="Pope W.H."/>
            <person name="Jacobs-Sera D."/>
            <person name="Hendrix R.W."/>
            <person name="Hatfull G.F."/>
        </authorList>
    </citation>
    <scope>NUCLEOTIDE SEQUENCE [LARGE SCALE GENOMIC DNA]</scope>
</reference>
<feature type="domain" description="Gp28/Gp37-like" evidence="1">
    <location>
        <begin position="51"/>
        <end position="556"/>
    </location>
</feature>
<sequence>MYVQNGRKLWVPPPIGGNGVPDPVKNPIEAYRYLDLKRDLIDAEAREKPLIRLWDNQMRYIGTVAAEKSVDAEEMLHDTGQGDIVLRGDDWLVEFMRSDVRKDEDLHVTIDPYPHRRSWRWRWGAKVTNVRVKRGEDGLRTVTLECAHNREHWKHLLFGATPFSAPEVQPLRAWLNIGNTRTIVSGTGFINLARNYNPLLALPTQLFNPGAWTGEASNVLNLNPLNWPVQMQFVNPVFDRSRLSVLMSRWQNAHDVCDALLKYAGCHVRAYTWLTEDEDSPHPELALLIGEAAARPSRNCIVLAVEDMSGTVGITGTALDGALDLIAVSADNILSTLFPIDRDGDGEPDPFIRNLFGIAPPVPDIVFRDTEQSAIISAEHSMFRAKAQKITTGGRSPGWLNQTQTFLIKYALSQLSAVIMAGPAGSYQQPGSSGMEEIYQGQADNVLLAYIQATDPVRAFRSGPYGYLEHFEQGSGSAYTIASAMTLAEGHHKTRAYQAFKVSVRNGGQHTLFYDFDLGTRCHFEIDRIYHTDQVSALKLHYDESTPKTYDLSIGDDTESESGLAQLARDASAFWNALGTLFGSGDMF</sequence>
<organism evidence="2 3">
    <name type="scientific">Mycobacterium phage Nibb</name>
    <dbReference type="NCBI Taxonomy" id="2510585"/>
    <lineage>
        <taxon>Viruses</taxon>
        <taxon>Duplodnaviria</taxon>
        <taxon>Heunggongvirae</taxon>
        <taxon>Uroviricota</taxon>
        <taxon>Caudoviricetes</taxon>
        <taxon>Weiservirinae</taxon>
        <taxon>Anayavirus</taxon>
        <taxon>Anayavirus nibb</taxon>
    </lineage>
</organism>
<keyword evidence="3" id="KW-1185">Reference proteome</keyword>
<evidence type="ECO:0000259" key="1">
    <source>
        <dbReference type="Pfam" id="PF14594"/>
    </source>
</evidence>
<dbReference type="RefSeq" id="YP_009953610.1">
    <property type="nucleotide sequence ID" value="NC_051624.1"/>
</dbReference>
<accession>A0A411B5F0</accession>
<dbReference type="GeneID" id="60325087"/>
<gene>
    <name evidence="2" type="primary">22</name>
    <name evidence="2" type="ORF">SEA_NIBB_22</name>
</gene>